<evidence type="ECO:0000313" key="1">
    <source>
        <dbReference type="EMBL" id="MBU2667093.1"/>
    </source>
</evidence>
<evidence type="ECO:0000313" key="2">
    <source>
        <dbReference type="Proteomes" id="UP001519654"/>
    </source>
</evidence>
<name>A0ABS5YUG1_9ACTN</name>
<sequence>MTLPLGFKAAAERRAVALRADLGLEPHDPLDMRRVAAHLPLKVVGAETSAAARNMGPARRNSSGP</sequence>
<gene>
    <name evidence="1" type="ORF">KOI35_26655</name>
</gene>
<comment type="caution">
    <text evidence="1">The sequence shown here is derived from an EMBL/GenBank/DDBJ whole genome shotgun (WGS) entry which is preliminary data.</text>
</comment>
<dbReference type="EMBL" id="JAHKKG010000008">
    <property type="protein sequence ID" value="MBU2667093.1"/>
    <property type="molecule type" value="Genomic_DNA"/>
</dbReference>
<reference evidence="1 2" key="1">
    <citation type="submission" date="2021-06" db="EMBL/GenBank/DDBJ databases">
        <title>Actinoplanes lichenicola sp. nov., and Actinoplanes ovalisporus sp. nov., isolated from lichen in Thailand.</title>
        <authorList>
            <person name="Saeng-In P."/>
            <person name="Kanchanasin P."/>
            <person name="Yuki M."/>
            <person name="Kudo T."/>
            <person name="Ohkuma M."/>
            <person name="Phongsopitanun W."/>
            <person name="Tanasupawat S."/>
        </authorList>
    </citation>
    <scope>NUCLEOTIDE SEQUENCE [LARGE SCALE GENOMIC DNA]</scope>
    <source>
        <strain evidence="1 2">NBRC 110975</strain>
    </source>
</reference>
<proteinExistence type="predicted"/>
<dbReference type="RefSeq" id="WP_215791349.1">
    <property type="nucleotide sequence ID" value="NZ_JAHKKG010000008.1"/>
</dbReference>
<keyword evidence="2" id="KW-1185">Reference proteome</keyword>
<organism evidence="1 2">
    <name type="scientific">Paractinoplanes bogorensis</name>
    <dbReference type="NCBI Taxonomy" id="1610840"/>
    <lineage>
        <taxon>Bacteria</taxon>
        <taxon>Bacillati</taxon>
        <taxon>Actinomycetota</taxon>
        <taxon>Actinomycetes</taxon>
        <taxon>Micromonosporales</taxon>
        <taxon>Micromonosporaceae</taxon>
        <taxon>Paractinoplanes</taxon>
    </lineage>
</organism>
<accession>A0ABS5YUG1</accession>
<protein>
    <submittedName>
        <fullName evidence="1">Uncharacterized protein</fullName>
    </submittedName>
</protein>
<dbReference type="Proteomes" id="UP001519654">
    <property type="component" value="Unassembled WGS sequence"/>
</dbReference>